<name>A0A423TNG4_PENVA</name>
<feature type="region of interest" description="Disordered" evidence="1">
    <location>
        <begin position="226"/>
        <end position="249"/>
    </location>
</feature>
<reference evidence="2 3" key="1">
    <citation type="submission" date="2018-04" db="EMBL/GenBank/DDBJ databases">
        <authorList>
            <person name="Zhang X."/>
            <person name="Yuan J."/>
            <person name="Li F."/>
            <person name="Xiang J."/>
        </authorList>
    </citation>
    <scope>NUCLEOTIDE SEQUENCE [LARGE SCALE GENOMIC DNA]</scope>
    <source>
        <tissue evidence="2">Muscle</tissue>
    </source>
</reference>
<reference evidence="2 3" key="2">
    <citation type="submission" date="2019-01" db="EMBL/GenBank/DDBJ databases">
        <title>The decoding of complex shrimp genome reveals the adaptation for benthos swimmer, frequently molting mechanism and breeding impact on genome.</title>
        <authorList>
            <person name="Sun Y."/>
            <person name="Gao Y."/>
            <person name="Yu Y."/>
        </authorList>
    </citation>
    <scope>NUCLEOTIDE SEQUENCE [LARGE SCALE GENOMIC DNA]</scope>
    <source>
        <tissue evidence="2">Muscle</tissue>
    </source>
</reference>
<comment type="caution">
    <text evidence="2">The sequence shown here is derived from an EMBL/GenBank/DDBJ whole genome shotgun (WGS) entry which is preliminary data.</text>
</comment>
<accession>A0A423TNG4</accession>
<dbReference type="AlphaFoldDB" id="A0A423TNG4"/>
<feature type="compositionally biased region" description="Polar residues" evidence="1">
    <location>
        <begin position="310"/>
        <end position="320"/>
    </location>
</feature>
<dbReference type="OrthoDB" id="5977725at2759"/>
<dbReference type="Proteomes" id="UP000283509">
    <property type="component" value="Unassembled WGS sequence"/>
</dbReference>
<evidence type="ECO:0000313" key="2">
    <source>
        <dbReference type="EMBL" id="ROT77986.1"/>
    </source>
</evidence>
<keyword evidence="3" id="KW-1185">Reference proteome</keyword>
<feature type="region of interest" description="Disordered" evidence="1">
    <location>
        <begin position="298"/>
        <end position="320"/>
    </location>
</feature>
<feature type="compositionally biased region" description="Low complexity" evidence="1">
    <location>
        <begin position="84"/>
        <end position="93"/>
    </location>
</feature>
<protein>
    <submittedName>
        <fullName evidence="2">Uncharacterized protein</fullName>
    </submittedName>
</protein>
<evidence type="ECO:0000313" key="3">
    <source>
        <dbReference type="Proteomes" id="UP000283509"/>
    </source>
</evidence>
<sequence length="380" mass="41771">MSSSVNEERVWRGDFPQNPSVFLTPFPSPPQCPLGIPFPFSPPPYAGSSTPLVPLPQLPYPITYFPSKSLPPLTPLPTFPSPNPFSQLRLPNPLSTPPSLPPYSPPPSSPPKPPFLPPRSRRQRDHVIVSPAWPSLELRPVGDLESWGLRSRGCRSIPGRVGDARAHTGRGFPFFRFAGENGKLNVHKHIRTGHAKPTRIHSRPPTKCQQTARRCAMVFAGIERATGPTNTKSVPLKSKSGENGTDQKKQMEQWVKHYLELYSTQNVVSDATLDAISHHGRTDEEPTEEELSKAIDSLSNGKAPGEDGYLQSSNEDGISTYVQDPTADFTPAVVSLASPSASRRPNADLPTPPVAKLTSTPYQTLLPRHTTNFYVFDFLQ</sequence>
<feature type="region of interest" description="Disordered" evidence="1">
    <location>
        <begin position="76"/>
        <end position="123"/>
    </location>
</feature>
<feature type="compositionally biased region" description="Pro residues" evidence="1">
    <location>
        <begin position="94"/>
        <end position="117"/>
    </location>
</feature>
<gene>
    <name evidence="2" type="ORF">C7M84_003305</name>
</gene>
<dbReference type="EMBL" id="QCYY01001451">
    <property type="protein sequence ID" value="ROT77986.1"/>
    <property type="molecule type" value="Genomic_DNA"/>
</dbReference>
<proteinExistence type="predicted"/>
<evidence type="ECO:0000256" key="1">
    <source>
        <dbReference type="SAM" id="MobiDB-lite"/>
    </source>
</evidence>
<organism evidence="2 3">
    <name type="scientific">Penaeus vannamei</name>
    <name type="common">Whiteleg shrimp</name>
    <name type="synonym">Litopenaeus vannamei</name>
    <dbReference type="NCBI Taxonomy" id="6689"/>
    <lineage>
        <taxon>Eukaryota</taxon>
        <taxon>Metazoa</taxon>
        <taxon>Ecdysozoa</taxon>
        <taxon>Arthropoda</taxon>
        <taxon>Crustacea</taxon>
        <taxon>Multicrustacea</taxon>
        <taxon>Malacostraca</taxon>
        <taxon>Eumalacostraca</taxon>
        <taxon>Eucarida</taxon>
        <taxon>Decapoda</taxon>
        <taxon>Dendrobranchiata</taxon>
        <taxon>Penaeoidea</taxon>
        <taxon>Penaeidae</taxon>
        <taxon>Penaeus</taxon>
    </lineage>
</organism>